<protein>
    <submittedName>
        <fullName evidence="3">DNA damage-inducible protein D</fullName>
    </submittedName>
</protein>
<dbReference type="NCBIfam" id="NF008573">
    <property type="entry name" value="PRK11525.1"/>
    <property type="match status" value="1"/>
</dbReference>
<accession>A0A9X1TA28</accession>
<dbReference type="RefSeq" id="WP_234613863.1">
    <property type="nucleotide sequence ID" value="NZ_CP098806.1"/>
</dbReference>
<name>A0A9X1TA28_9BACT</name>
<feature type="region of interest" description="Disordered" evidence="1">
    <location>
        <begin position="250"/>
        <end position="291"/>
    </location>
</feature>
<organism evidence="3 4">
    <name type="scientific">Dyadobacter fanqingshengii</name>
    <dbReference type="NCBI Taxonomy" id="2906443"/>
    <lineage>
        <taxon>Bacteria</taxon>
        <taxon>Pseudomonadati</taxon>
        <taxon>Bacteroidota</taxon>
        <taxon>Cytophagia</taxon>
        <taxon>Cytophagales</taxon>
        <taxon>Spirosomataceae</taxon>
        <taxon>Dyadobacter</taxon>
    </lineage>
</organism>
<dbReference type="Proteomes" id="UP001139700">
    <property type="component" value="Unassembled WGS sequence"/>
</dbReference>
<comment type="caution">
    <text evidence="3">The sequence shown here is derived from an EMBL/GenBank/DDBJ whole genome shotgun (WGS) entry which is preliminary data.</text>
</comment>
<feature type="domain" description="Bro-N" evidence="2">
    <location>
        <begin position="29"/>
        <end position="116"/>
    </location>
</feature>
<dbReference type="Pfam" id="PF02498">
    <property type="entry name" value="Bro-N"/>
    <property type="match status" value="1"/>
</dbReference>
<sequence>MSKTKKHTMETSVITQLSKTFEEAAYEQDGIEYWLARELQILLGYNEWRNFTNAIEKAKEGCKNTSESISDHFVDVNKMVTIGFGAAREQHDIMLTRYACYLIAQNGDPKKDQIAFAQSYFAIQTRKQELIEERIRLMERLQAREKLAVTESQLSKNIFERGVDSKGFANIRSKGDGALFGGNNTSEMKRKLGIAENRPLADFLPTITISAKQLAAEITNFNVNKNDLRGESKISEEHVQNNGDIRMLLEKSGIKPENLPSEEDIKKLERRVKSGDKEAVKKRLKPGQGNK</sequence>
<keyword evidence="4" id="KW-1185">Reference proteome</keyword>
<feature type="compositionally biased region" description="Basic and acidic residues" evidence="1">
    <location>
        <begin position="263"/>
        <end position="281"/>
    </location>
</feature>
<evidence type="ECO:0000256" key="1">
    <source>
        <dbReference type="SAM" id="MobiDB-lite"/>
    </source>
</evidence>
<evidence type="ECO:0000259" key="2">
    <source>
        <dbReference type="Pfam" id="PF02498"/>
    </source>
</evidence>
<reference evidence="3" key="1">
    <citation type="submission" date="2021-12" db="EMBL/GenBank/DDBJ databases">
        <title>Novel species in genus Dyadobacter.</title>
        <authorList>
            <person name="Ma C."/>
        </authorList>
    </citation>
    <scope>NUCLEOTIDE SEQUENCE</scope>
    <source>
        <strain evidence="3">CY399</strain>
    </source>
</reference>
<proteinExistence type="predicted"/>
<dbReference type="AlphaFoldDB" id="A0A9X1TA28"/>
<dbReference type="EMBL" id="JAJTTA010000002">
    <property type="protein sequence ID" value="MCF0041271.1"/>
    <property type="molecule type" value="Genomic_DNA"/>
</dbReference>
<evidence type="ECO:0000313" key="4">
    <source>
        <dbReference type="Proteomes" id="UP001139700"/>
    </source>
</evidence>
<evidence type="ECO:0000313" key="3">
    <source>
        <dbReference type="EMBL" id="MCF0041271.1"/>
    </source>
</evidence>
<gene>
    <name evidence="3" type="primary">dinD</name>
    <name evidence="3" type="ORF">LXM24_14305</name>
</gene>
<dbReference type="InterPro" id="IPR003497">
    <property type="entry name" value="BRO_N_domain"/>
</dbReference>